<evidence type="ECO:0000259" key="3">
    <source>
        <dbReference type="Pfam" id="PF26337"/>
    </source>
</evidence>
<sequence length="352" mass="40444">MKKYQIVELSNEHNHAGSKAVQDVCDIAKNLDYEAKVIRTATSIDSLWGKIRRQTLFFIDWLKIYFSITPNSLVLIQNPYHHKQLIRNWVLNKLKKDKQVIFISLVHDVEELRKSLYNNYYKKEFNFMLSIADSIIIHNDKMKAFFTKKGTSENKLVILKIFDYLMDKEATNQNVIFERAISIAGNLDINKSAYIAQLGKLGIIVHLYGPNFSHSLEQYEDIQYHGSFPASEIPNQLNSGFGLVWDGNSIDTCSGDFGEYLQYNNPHKLSLYLASGIPVVIWDKAAEADFVREHNVGICVSSLNELKDKLSTISEDEYKNMLLNVQEISQLLQKGHYTRLALEKAELVIRVS</sequence>
<dbReference type="Pfam" id="PF26334">
    <property type="entry name" value="Gtf3_N"/>
    <property type="match status" value="1"/>
</dbReference>
<evidence type="ECO:0000256" key="1">
    <source>
        <dbReference type="ARBA" id="ARBA00022679"/>
    </source>
</evidence>
<dbReference type="InterPro" id="IPR058592">
    <property type="entry name" value="Gtf3_C"/>
</dbReference>
<dbReference type="PIRSF" id="PIRSF007023">
    <property type="entry name" value="UDP-Galf_transf"/>
    <property type="match status" value="1"/>
</dbReference>
<keyword evidence="1 4" id="KW-0808">Transferase</keyword>
<protein>
    <submittedName>
        <fullName evidence="4">Beta-1,6-galactofuranosyltransferase</fullName>
    </submittedName>
</protein>
<evidence type="ECO:0000259" key="2">
    <source>
        <dbReference type="Pfam" id="PF26334"/>
    </source>
</evidence>
<accession>A0A448PXH3</accession>
<gene>
    <name evidence="4" type="ORF">NCTC10665_00249</name>
</gene>
<dbReference type="AlphaFoldDB" id="A0A448PXH3"/>
<dbReference type="EMBL" id="LR134481">
    <property type="protein sequence ID" value="VEI29355.1"/>
    <property type="molecule type" value="Genomic_DNA"/>
</dbReference>
<organism evidence="4 5">
    <name type="scientific">Haemophilus parainfluenzae</name>
    <dbReference type="NCBI Taxonomy" id="729"/>
    <lineage>
        <taxon>Bacteria</taxon>
        <taxon>Pseudomonadati</taxon>
        <taxon>Pseudomonadota</taxon>
        <taxon>Gammaproteobacteria</taxon>
        <taxon>Pasteurellales</taxon>
        <taxon>Pasteurellaceae</taxon>
        <taxon>Haemophilus</taxon>
    </lineage>
</organism>
<feature type="domain" description="Glucosyltransferase 3-like C-terminal" evidence="3">
    <location>
        <begin position="181"/>
        <end position="345"/>
    </location>
</feature>
<feature type="domain" description="Glucosyltransferase 3-like N-terminal" evidence="2">
    <location>
        <begin position="3"/>
        <end position="161"/>
    </location>
</feature>
<dbReference type="InterPro" id="IPR058591">
    <property type="entry name" value="Gtf3_N"/>
</dbReference>
<dbReference type="NCBIfam" id="NF007326">
    <property type="entry name" value="PRK09814.2-3"/>
    <property type="match status" value="1"/>
</dbReference>
<dbReference type="Pfam" id="PF26337">
    <property type="entry name" value="Gtf3_C"/>
    <property type="match status" value="1"/>
</dbReference>
<dbReference type="GO" id="GO:0016740">
    <property type="term" value="F:transferase activity"/>
    <property type="evidence" value="ECO:0007669"/>
    <property type="project" value="UniProtKB-KW"/>
</dbReference>
<name>A0A448PXH3_HAEPA</name>
<evidence type="ECO:0000313" key="5">
    <source>
        <dbReference type="Proteomes" id="UP000268879"/>
    </source>
</evidence>
<dbReference type="RefSeq" id="WP_126469676.1">
    <property type="nucleotide sequence ID" value="NZ_LR134481.1"/>
</dbReference>
<dbReference type="Proteomes" id="UP000268879">
    <property type="component" value="Chromosome"/>
</dbReference>
<dbReference type="Gene3D" id="3.40.50.2000">
    <property type="entry name" value="Glycogen Phosphorylase B"/>
    <property type="match status" value="2"/>
</dbReference>
<reference evidence="4 5" key="1">
    <citation type="submission" date="2018-12" db="EMBL/GenBank/DDBJ databases">
        <authorList>
            <consortium name="Pathogen Informatics"/>
        </authorList>
    </citation>
    <scope>NUCLEOTIDE SEQUENCE [LARGE SCALE GENOMIC DNA]</scope>
    <source>
        <strain evidence="4 5">NCTC10665</strain>
    </source>
</reference>
<proteinExistence type="predicted"/>
<evidence type="ECO:0000313" key="4">
    <source>
        <dbReference type="EMBL" id="VEI29355.1"/>
    </source>
</evidence>